<keyword evidence="2" id="KW-0472">Membrane</keyword>
<feature type="region of interest" description="Disordered" evidence="1">
    <location>
        <begin position="486"/>
        <end position="506"/>
    </location>
</feature>
<evidence type="ECO:0000256" key="2">
    <source>
        <dbReference type="SAM" id="Phobius"/>
    </source>
</evidence>
<feature type="transmembrane region" description="Helical" evidence="2">
    <location>
        <begin position="102"/>
        <end position="120"/>
    </location>
</feature>
<evidence type="ECO:0000313" key="4">
    <source>
        <dbReference type="Proteomes" id="UP001180515"/>
    </source>
</evidence>
<gene>
    <name evidence="3" type="ORF">P7G31_10070</name>
</gene>
<dbReference type="Proteomes" id="UP001180515">
    <property type="component" value="Unassembled WGS sequence"/>
</dbReference>
<dbReference type="EMBL" id="JARQAG010000021">
    <property type="protein sequence ID" value="MDT2732562.1"/>
    <property type="molecule type" value="Genomic_DNA"/>
</dbReference>
<accession>A0AAE4HZW7</accession>
<evidence type="ECO:0000313" key="3">
    <source>
        <dbReference type="EMBL" id="MDT2732562.1"/>
    </source>
</evidence>
<reference evidence="3" key="1">
    <citation type="submission" date="2023-03" db="EMBL/GenBank/DDBJ databases">
        <authorList>
            <person name="Shen W."/>
            <person name="Cai J."/>
        </authorList>
    </citation>
    <scope>NUCLEOTIDE SEQUENCE</scope>
    <source>
        <strain evidence="3">P82-2</strain>
    </source>
</reference>
<feature type="transmembrane region" description="Helical" evidence="2">
    <location>
        <begin position="285"/>
        <end position="305"/>
    </location>
</feature>
<evidence type="ECO:0000256" key="1">
    <source>
        <dbReference type="SAM" id="MobiDB-lite"/>
    </source>
</evidence>
<feature type="transmembrane region" description="Helical" evidence="2">
    <location>
        <begin position="49"/>
        <end position="68"/>
    </location>
</feature>
<feature type="region of interest" description="Disordered" evidence="1">
    <location>
        <begin position="641"/>
        <end position="666"/>
    </location>
</feature>
<feature type="transmembrane region" description="Helical" evidence="2">
    <location>
        <begin position="391"/>
        <end position="410"/>
    </location>
</feature>
<name>A0AAE4HZW7_9STRE</name>
<protein>
    <recommendedName>
        <fullName evidence="5">Conjugal transfer protein</fullName>
    </recommendedName>
</protein>
<feature type="transmembrane region" description="Helical" evidence="2">
    <location>
        <begin position="132"/>
        <end position="156"/>
    </location>
</feature>
<feature type="transmembrane region" description="Helical" evidence="2">
    <location>
        <begin position="342"/>
        <end position="371"/>
    </location>
</feature>
<dbReference type="RefSeq" id="WP_311982337.1">
    <property type="nucleotide sequence ID" value="NZ_JARQAG010000021.1"/>
</dbReference>
<sequence length="666" mass="74616">MDKINDALIASTFAKVKDVDIFALKAYIEKIQGAETGAQGVLLDVFVNFPFFLLNLLVGLFSVVIRFFEKFSLYDTYKQTVYNSSQKLWQNLSGNGSYTNSLLYLLIAITAFSIFISYLFSKGDFSKRLIHLFVVIMLGMSYFGTVQSTSGGIYLLDTVHQMAGSFSDAVTNLSLENPSGGKQNITQKSSVADNYVMKTSYNAYLFVNTGQLNGKFHNNKTGKEEKFDNERILGKYDKSGKFIPAKQKDILNYTDDLGDKATEGEEKNRWLSAVNDYLWIKSGYVILKIVEAIILAVPLILIQLIDFMADVLVIVLMFIFPLALLVSFLPKMQDIVFNVLKVMFGAISFPALAGFLTLIVFYTQTLIASFIKEKFTDGSMLSGSNFKGQAILFMLLVTVVIQGCVFWGIWKYKEVFLRLIIGSKASQVINHSADKINEKADKLGLTPKGMYDKAHDLSSVAMMGAGYGAGAVMNAQDNWNAFKERRQANSDDDQAKISDADKYEEANADDTVISKDDELINEGEYQSELPKEESKTIDQVGKESSYELPFVSEDNSTEEILKDVESDNHKFQEGDGAISSINQEMSTNDVENHSKNYNSPLKQRKIDKLEGELNQFNSDVSMAKNHGKNAFEKGFNASKPKEVRKQHNLERQSKVMEELERLRGGN</sequence>
<feature type="transmembrane region" description="Helical" evidence="2">
    <location>
        <begin position="311"/>
        <end position="330"/>
    </location>
</feature>
<keyword evidence="2" id="KW-1133">Transmembrane helix</keyword>
<feature type="compositionally biased region" description="Basic and acidic residues" evidence="1">
    <location>
        <begin position="486"/>
        <end position="505"/>
    </location>
</feature>
<proteinExistence type="predicted"/>
<comment type="caution">
    <text evidence="3">The sequence shown here is derived from an EMBL/GenBank/DDBJ whole genome shotgun (WGS) entry which is preliminary data.</text>
</comment>
<dbReference type="AlphaFoldDB" id="A0AAE4HZW7"/>
<organism evidence="3 4">
    <name type="scientific">Streptococcus parauberis</name>
    <dbReference type="NCBI Taxonomy" id="1348"/>
    <lineage>
        <taxon>Bacteria</taxon>
        <taxon>Bacillati</taxon>
        <taxon>Bacillota</taxon>
        <taxon>Bacilli</taxon>
        <taxon>Lactobacillales</taxon>
        <taxon>Streptococcaceae</taxon>
        <taxon>Streptococcus</taxon>
    </lineage>
</organism>
<evidence type="ECO:0008006" key="5">
    <source>
        <dbReference type="Google" id="ProtNLM"/>
    </source>
</evidence>
<keyword evidence="2" id="KW-0812">Transmembrane</keyword>